<feature type="domain" description="FAD dependent oxidoreductase" evidence="2">
    <location>
        <begin position="4"/>
        <end position="370"/>
    </location>
</feature>
<evidence type="ECO:0000259" key="2">
    <source>
        <dbReference type="Pfam" id="PF01266"/>
    </source>
</evidence>
<dbReference type="GO" id="GO:0005737">
    <property type="term" value="C:cytoplasm"/>
    <property type="evidence" value="ECO:0007669"/>
    <property type="project" value="TreeGrafter"/>
</dbReference>
<protein>
    <submittedName>
        <fullName evidence="3">FAD-binding oxidoreductase</fullName>
    </submittedName>
</protein>
<dbReference type="Gene3D" id="3.50.50.60">
    <property type="entry name" value="FAD/NAD(P)-binding domain"/>
    <property type="match status" value="1"/>
</dbReference>
<keyword evidence="1" id="KW-0560">Oxidoreductase</keyword>
<dbReference type="Gene3D" id="3.30.9.10">
    <property type="entry name" value="D-Amino Acid Oxidase, subunit A, domain 2"/>
    <property type="match status" value="1"/>
</dbReference>
<dbReference type="EMBL" id="CP053586">
    <property type="protein sequence ID" value="WNZ21562.1"/>
    <property type="molecule type" value="Genomic_DNA"/>
</dbReference>
<gene>
    <name evidence="3" type="ORF">HJG54_00880</name>
</gene>
<organism evidence="3">
    <name type="scientific">Leptolyngbya sp. NK1-12</name>
    <dbReference type="NCBI Taxonomy" id="2547451"/>
    <lineage>
        <taxon>Bacteria</taxon>
        <taxon>Bacillati</taxon>
        <taxon>Cyanobacteriota</taxon>
        <taxon>Cyanophyceae</taxon>
        <taxon>Leptolyngbyales</taxon>
        <taxon>Leptolyngbyaceae</taxon>
        <taxon>Leptolyngbya group</taxon>
        <taxon>Leptolyngbya</taxon>
    </lineage>
</organism>
<proteinExistence type="predicted"/>
<accession>A0AA96W890</accession>
<dbReference type="RefSeq" id="WP_316432813.1">
    <property type="nucleotide sequence ID" value="NZ_CP053586.1"/>
</dbReference>
<dbReference type="PANTHER" id="PTHR13847:SF287">
    <property type="entry name" value="FAD-DEPENDENT OXIDOREDUCTASE DOMAIN-CONTAINING PROTEIN 1"/>
    <property type="match status" value="1"/>
</dbReference>
<evidence type="ECO:0000256" key="1">
    <source>
        <dbReference type="ARBA" id="ARBA00023002"/>
    </source>
</evidence>
<sequence length="389" mass="41789">MTTDWIVVGNGLAGAALSYELQKSGFSVLLLDQSNHPENGTRYSYGGIAYWSGTTALMQQLCQEGITLHRQLSAELESDTQFRELDLLMTVAPEDDPTAVATTYTKVAIPPVILDAQTAAEREPLLNQSAIAGALRFPHGHVSPSATVAAYNQAFLRLGGLIEIAPVIGWIEQNQRIQGVKTPTAAHAAANVVICAGAYTRPLLRSAGFSTRIYFTHAELIEATAVDISLQALVMPAKLQRFEMEAKASAPETDVLWDQPGQEVVPAILDAGVVQFRDGRLLIGQVSRTLTDLEATIDAAASEAALRRTIGQLLPALESVPGEWRSCRVAFSGDRLPLVGAVPNRDGLHVFTGFSNPFSILPPLARRFAQAATGLSKAIPPQLLPNRFC</sequence>
<dbReference type="InterPro" id="IPR036188">
    <property type="entry name" value="FAD/NAD-bd_sf"/>
</dbReference>
<dbReference type="PANTHER" id="PTHR13847">
    <property type="entry name" value="SARCOSINE DEHYDROGENASE-RELATED"/>
    <property type="match status" value="1"/>
</dbReference>
<evidence type="ECO:0000313" key="3">
    <source>
        <dbReference type="EMBL" id="WNZ21562.1"/>
    </source>
</evidence>
<dbReference type="Pfam" id="PF01266">
    <property type="entry name" value="DAO"/>
    <property type="match status" value="1"/>
</dbReference>
<dbReference type="GO" id="GO:0016491">
    <property type="term" value="F:oxidoreductase activity"/>
    <property type="evidence" value="ECO:0007669"/>
    <property type="project" value="UniProtKB-KW"/>
</dbReference>
<dbReference type="InterPro" id="IPR006076">
    <property type="entry name" value="FAD-dep_OxRdtase"/>
</dbReference>
<name>A0AA96W890_9CYAN</name>
<reference evidence="3" key="1">
    <citation type="submission" date="2020-05" db="EMBL/GenBank/DDBJ databases">
        <authorList>
            <person name="Zhu T."/>
            <person name="Keshari N."/>
            <person name="Lu X."/>
        </authorList>
    </citation>
    <scope>NUCLEOTIDE SEQUENCE</scope>
    <source>
        <strain evidence="3">NK1-12</strain>
    </source>
</reference>
<dbReference type="SUPFAM" id="SSF51905">
    <property type="entry name" value="FAD/NAD(P)-binding domain"/>
    <property type="match status" value="1"/>
</dbReference>
<dbReference type="AlphaFoldDB" id="A0AA96W890"/>